<comment type="caution">
    <text evidence="5">The sequence shown here is derived from an EMBL/GenBank/DDBJ whole genome shotgun (WGS) entry which is preliminary data.</text>
</comment>
<dbReference type="PANTHER" id="PTHR33091">
    <property type="entry name" value="PROTEIN, PUTATIVE, EXPRESSED-RELATED"/>
    <property type="match status" value="1"/>
</dbReference>
<evidence type="ECO:0000256" key="3">
    <source>
        <dbReference type="ARBA" id="ARBA00022900"/>
    </source>
</evidence>
<evidence type="ECO:0000256" key="2">
    <source>
        <dbReference type="ARBA" id="ARBA00022690"/>
    </source>
</evidence>
<name>A0A815FD89_ADIRI</name>
<protein>
    <submittedName>
        <fullName evidence="5">Uncharacterized protein</fullName>
    </submittedName>
</protein>
<dbReference type="OrthoDB" id="10013825at2759"/>
<evidence type="ECO:0000313" key="5">
    <source>
        <dbReference type="EMBL" id="CAF1321908.1"/>
    </source>
</evidence>
<dbReference type="PANTHER" id="PTHR33091:SF29">
    <property type="entry name" value="SUBTILISIN INHIBITOR 1"/>
    <property type="match status" value="1"/>
</dbReference>
<keyword evidence="4" id="KW-0812">Transmembrane</keyword>
<keyword evidence="4" id="KW-1133">Transmembrane helix</keyword>
<gene>
    <name evidence="5" type="ORF">EDS130_LOCUS31709</name>
</gene>
<dbReference type="InterPro" id="IPR036354">
    <property type="entry name" value="Prot_inh_pot1_sf"/>
</dbReference>
<keyword evidence="2" id="KW-0646">Protease inhibitor</keyword>
<comment type="similarity">
    <text evidence="1">Belongs to the protease inhibitor I13 (potato type I serine protease inhibitor) family.</text>
</comment>
<dbReference type="GO" id="GO:0009611">
    <property type="term" value="P:response to wounding"/>
    <property type="evidence" value="ECO:0007669"/>
    <property type="project" value="InterPro"/>
</dbReference>
<keyword evidence="3" id="KW-0722">Serine protease inhibitor</keyword>
<reference evidence="5" key="1">
    <citation type="submission" date="2021-02" db="EMBL/GenBank/DDBJ databases">
        <authorList>
            <person name="Nowell W R."/>
        </authorList>
    </citation>
    <scope>NUCLEOTIDE SEQUENCE</scope>
</reference>
<keyword evidence="4" id="KW-0472">Membrane</keyword>
<evidence type="ECO:0000256" key="4">
    <source>
        <dbReference type="SAM" id="Phobius"/>
    </source>
</evidence>
<dbReference type="InterPro" id="IPR000864">
    <property type="entry name" value="Prot_inh_pot1"/>
</dbReference>
<organism evidence="5 6">
    <name type="scientific">Adineta ricciae</name>
    <name type="common">Rotifer</name>
    <dbReference type="NCBI Taxonomy" id="249248"/>
    <lineage>
        <taxon>Eukaryota</taxon>
        <taxon>Metazoa</taxon>
        <taxon>Spiralia</taxon>
        <taxon>Gnathifera</taxon>
        <taxon>Rotifera</taxon>
        <taxon>Eurotatoria</taxon>
        <taxon>Bdelloidea</taxon>
        <taxon>Adinetida</taxon>
        <taxon>Adinetidae</taxon>
        <taxon>Adineta</taxon>
    </lineage>
</organism>
<feature type="transmembrane region" description="Helical" evidence="4">
    <location>
        <begin position="70"/>
        <end position="91"/>
    </location>
</feature>
<dbReference type="EMBL" id="CAJNOJ010000235">
    <property type="protein sequence ID" value="CAF1321908.1"/>
    <property type="molecule type" value="Genomic_DNA"/>
</dbReference>
<dbReference type="GO" id="GO:0004867">
    <property type="term" value="F:serine-type endopeptidase inhibitor activity"/>
    <property type="evidence" value="ECO:0007669"/>
    <property type="project" value="UniProtKB-KW"/>
</dbReference>
<sequence length="102" mass="11396">MFGSASSDWSHLVGREGNEAVEIIKKAGFTNVHIMEPGMMGTMDYRTDRVRVYVNEQGKVAFTPTVGLCWISIIGVIQTFIMISVFGFIVVETNRSCIYQVI</sequence>
<dbReference type="SUPFAM" id="SSF54654">
    <property type="entry name" value="CI-2 family of serine protease inhibitors"/>
    <property type="match status" value="1"/>
</dbReference>
<accession>A0A815FD89</accession>
<evidence type="ECO:0000256" key="1">
    <source>
        <dbReference type="ARBA" id="ARBA00008210"/>
    </source>
</evidence>
<dbReference type="Pfam" id="PF00280">
    <property type="entry name" value="potato_inhibit"/>
    <property type="match status" value="1"/>
</dbReference>
<evidence type="ECO:0000313" key="6">
    <source>
        <dbReference type="Proteomes" id="UP000663852"/>
    </source>
</evidence>
<dbReference type="AlphaFoldDB" id="A0A815FD89"/>
<dbReference type="Proteomes" id="UP000663852">
    <property type="component" value="Unassembled WGS sequence"/>
</dbReference>
<proteinExistence type="inferred from homology"/>
<dbReference type="Gene3D" id="3.30.10.10">
    <property type="entry name" value="Trypsin Inhibitor V, subunit A"/>
    <property type="match status" value="1"/>
</dbReference>